<proteinExistence type="predicted"/>
<dbReference type="EMBL" id="CAWUPB010001160">
    <property type="protein sequence ID" value="CAK7343130.1"/>
    <property type="molecule type" value="Genomic_DNA"/>
</dbReference>
<comment type="caution">
    <text evidence="1">The sequence shown here is derived from an EMBL/GenBank/DDBJ whole genome shotgun (WGS) entry which is preliminary data.</text>
</comment>
<keyword evidence="2" id="KW-1185">Reference proteome</keyword>
<name>A0AAV1S2G8_9ROSI</name>
<gene>
    <name evidence="1" type="ORF">DCAF_LOCUS17149</name>
</gene>
<accession>A0AAV1S2G8</accession>
<sequence length="156" mass="17351">MLYLPCVSDRISEHGGLVKCQRGLTNGTKLKEVGKPLVIEEARDDSSSTYGGSFKDTLHLSSNILMFICGKPSLVILHMFDIPPTIEALDGVKIELHRSGLAESNAFLSRKTFFKETGVPTFQNLRYRMLYISYGATISEQAIERATSDKISFQKS</sequence>
<evidence type="ECO:0000313" key="2">
    <source>
        <dbReference type="Proteomes" id="UP001314170"/>
    </source>
</evidence>
<reference evidence="1 2" key="1">
    <citation type="submission" date="2024-01" db="EMBL/GenBank/DDBJ databases">
        <authorList>
            <person name="Waweru B."/>
        </authorList>
    </citation>
    <scope>NUCLEOTIDE SEQUENCE [LARGE SCALE GENOMIC DNA]</scope>
</reference>
<dbReference type="AlphaFoldDB" id="A0AAV1S2G8"/>
<evidence type="ECO:0000313" key="1">
    <source>
        <dbReference type="EMBL" id="CAK7343130.1"/>
    </source>
</evidence>
<dbReference type="Proteomes" id="UP001314170">
    <property type="component" value="Unassembled WGS sequence"/>
</dbReference>
<organism evidence="1 2">
    <name type="scientific">Dovyalis caffra</name>
    <dbReference type="NCBI Taxonomy" id="77055"/>
    <lineage>
        <taxon>Eukaryota</taxon>
        <taxon>Viridiplantae</taxon>
        <taxon>Streptophyta</taxon>
        <taxon>Embryophyta</taxon>
        <taxon>Tracheophyta</taxon>
        <taxon>Spermatophyta</taxon>
        <taxon>Magnoliopsida</taxon>
        <taxon>eudicotyledons</taxon>
        <taxon>Gunneridae</taxon>
        <taxon>Pentapetalae</taxon>
        <taxon>rosids</taxon>
        <taxon>fabids</taxon>
        <taxon>Malpighiales</taxon>
        <taxon>Salicaceae</taxon>
        <taxon>Flacourtieae</taxon>
        <taxon>Dovyalis</taxon>
    </lineage>
</organism>
<protein>
    <submittedName>
        <fullName evidence="1">Uncharacterized protein</fullName>
    </submittedName>
</protein>